<dbReference type="EMBL" id="CAJNYD010002034">
    <property type="protein sequence ID" value="CAF3388090.1"/>
    <property type="molecule type" value="Genomic_DNA"/>
</dbReference>
<dbReference type="AlphaFoldDB" id="A0A817Z2G3"/>
<dbReference type="EMBL" id="CAJOBP010000331">
    <property type="protein sequence ID" value="CAF4162891.1"/>
    <property type="molecule type" value="Genomic_DNA"/>
</dbReference>
<feature type="region of interest" description="Disordered" evidence="2">
    <location>
        <begin position="1"/>
        <end position="21"/>
    </location>
</feature>
<dbReference type="EMBL" id="CAJNYU010001055">
    <property type="protein sequence ID" value="CAF3407836.1"/>
    <property type="molecule type" value="Genomic_DNA"/>
</dbReference>
<dbReference type="GO" id="GO:0005737">
    <property type="term" value="C:cytoplasm"/>
    <property type="evidence" value="ECO:0007669"/>
    <property type="project" value="TreeGrafter"/>
</dbReference>
<accession>A0A817Z2G3</accession>
<dbReference type="Proteomes" id="UP000663825">
    <property type="component" value="Unassembled WGS sequence"/>
</dbReference>
<keyword evidence="10" id="KW-1185">Reference proteome</keyword>
<evidence type="ECO:0000313" key="3">
    <source>
        <dbReference type="EMBL" id="CAF3388090.1"/>
    </source>
</evidence>
<name>A0A817Z2G3_9BILA</name>
<dbReference type="Proteomes" id="UP000663833">
    <property type="component" value="Unassembled WGS sequence"/>
</dbReference>
<dbReference type="Proteomes" id="UP000663869">
    <property type="component" value="Unassembled WGS sequence"/>
</dbReference>
<dbReference type="GO" id="GO:0005868">
    <property type="term" value="C:cytoplasmic dynein complex"/>
    <property type="evidence" value="ECO:0007669"/>
    <property type="project" value="TreeGrafter"/>
</dbReference>
<dbReference type="PANTHER" id="PTHR21255:SF7">
    <property type="entry name" value="DYNEIN LIGHT CHAIN TCTEX-TYPE PROTEIN 2B"/>
    <property type="match status" value="1"/>
</dbReference>
<gene>
    <name evidence="4" type="ORF">FME351_LOCUS9690</name>
    <name evidence="6" type="ORF">HFQ381_LOCUS3815</name>
    <name evidence="3" type="ORF">LUA448_LOCUS16402</name>
    <name evidence="5" type="ORF">TIS948_LOCUS32790</name>
    <name evidence="8" type="ORF">TSG867_LOCUS9885</name>
    <name evidence="7" type="ORF">UJA718_LOCUS4179</name>
</gene>
<evidence type="ECO:0000313" key="7">
    <source>
        <dbReference type="EMBL" id="CAF4162891.1"/>
    </source>
</evidence>
<dbReference type="GO" id="GO:0007018">
    <property type="term" value="P:microtubule-based movement"/>
    <property type="evidence" value="ECO:0007669"/>
    <property type="project" value="TreeGrafter"/>
</dbReference>
<organism evidence="3 9">
    <name type="scientific">Rotaria socialis</name>
    <dbReference type="NCBI Taxonomy" id="392032"/>
    <lineage>
        <taxon>Eukaryota</taxon>
        <taxon>Metazoa</taxon>
        <taxon>Spiralia</taxon>
        <taxon>Gnathifera</taxon>
        <taxon>Rotifera</taxon>
        <taxon>Eurotatoria</taxon>
        <taxon>Bdelloidea</taxon>
        <taxon>Philodinida</taxon>
        <taxon>Philodinidae</taxon>
        <taxon>Rotaria</taxon>
    </lineage>
</organism>
<dbReference type="EMBL" id="CAJNXB010006047">
    <property type="protein sequence ID" value="CAF3463211.1"/>
    <property type="molecule type" value="Genomic_DNA"/>
</dbReference>
<comment type="similarity">
    <text evidence="1">Belongs to the dynein light chain Tctex-type family.</text>
</comment>
<dbReference type="EMBL" id="CAJOBO010000144">
    <property type="protein sequence ID" value="CAF4141938.1"/>
    <property type="molecule type" value="Genomic_DNA"/>
</dbReference>
<dbReference type="Proteomes" id="UP000663851">
    <property type="component" value="Unassembled WGS sequence"/>
</dbReference>
<evidence type="ECO:0000256" key="2">
    <source>
        <dbReference type="SAM" id="MobiDB-lite"/>
    </source>
</evidence>
<proteinExistence type="inferred from homology"/>
<evidence type="ECO:0000313" key="5">
    <source>
        <dbReference type="EMBL" id="CAF3463211.1"/>
    </source>
</evidence>
<evidence type="ECO:0000313" key="10">
    <source>
        <dbReference type="Proteomes" id="UP000663873"/>
    </source>
</evidence>
<evidence type="ECO:0000313" key="4">
    <source>
        <dbReference type="EMBL" id="CAF3407836.1"/>
    </source>
</evidence>
<dbReference type="InterPro" id="IPR038586">
    <property type="entry name" value="Tctex-1-like_sf"/>
</dbReference>
<evidence type="ECO:0000256" key="1">
    <source>
        <dbReference type="ARBA" id="ARBA00005361"/>
    </source>
</evidence>
<dbReference type="GO" id="GO:0045505">
    <property type="term" value="F:dynein intermediate chain binding"/>
    <property type="evidence" value="ECO:0007669"/>
    <property type="project" value="TreeGrafter"/>
</dbReference>
<dbReference type="Gene3D" id="3.30.1140.40">
    <property type="entry name" value="Tctex-1"/>
    <property type="match status" value="1"/>
</dbReference>
<evidence type="ECO:0000313" key="9">
    <source>
        <dbReference type="Proteomes" id="UP000663833"/>
    </source>
</evidence>
<dbReference type="InterPro" id="IPR005334">
    <property type="entry name" value="Tctex-1-like"/>
</dbReference>
<sequence>MNYSKTLSSLDLSSGSQAKPSRPFNINEVKEMLEQRIQQVIDRQYEYDCDKCTQLSKDISQIIKDAMKSLNYDRYKYVIQVVIGNCQDENVMMTCRCLWDVETDNYAAYVYSNTKIFCAVTVFGLYYF</sequence>
<dbReference type="EMBL" id="CAJOBQ010000442">
    <property type="protein sequence ID" value="CAF4356103.1"/>
    <property type="molecule type" value="Genomic_DNA"/>
</dbReference>
<dbReference type="CDD" id="cd21459">
    <property type="entry name" value="DLC-like_TCTEX1D2"/>
    <property type="match status" value="1"/>
</dbReference>
<reference evidence="3" key="1">
    <citation type="submission" date="2021-02" db="EMBL/GenBank/DDBJ databases">
        <authorList>
            <person name="Nowell W R."/>
        </authorList>
    </citation>
    <scope>NUCLEOTIDE SEQUENCE</scope>
</reference>
<feature type="compositionally biased region" description="Polar residues" evidence="2">
    <location>
        <begin position="1"/>
        <end position="19"/>
    </location>
</feature>
<evidence type="ECO:0000313" key="6">
    <source>
        <dbReference type="EMBL" id="CAF4141938.1"/>
    </source>
</evidence>
<dbReference type="PANTHER" id="PTHR21255">
    <property type="entry name" value="T-COMPLEX-ASSOCIATED-TESTIS-EXPRESSED 1/ DYNEIN LIGHT CHAIN"/>
    <property type="match status" value="1"/>
</dbReference>
<evidence type="ECO:0008006" key="11">
    <source>
        <dbReference type="Google" id="ProtNLM"/>
    </source>
</evidence>
<comment type="caution">
    <text evidence="3">The sequence shown here is derived from an EMBL/GenBank/DDBJ whole genome shotgun (WGS) entry which is preliminary data.</text>
</comment>
<dbReference type="Proteomes" id="UP000663873">
    <property type="component" value="Unassembled WGS sequence"/>
</dbReference>
<evidence type="ECO:0000313" key="8">
    <source>
        <dbReference type="EMBL" id="CAF4356103.1"/>
    </source>
</evidence>
<dbReference type="Proteomes" id="UP000663862">
    <property type="component" value="Unassembled WGS sequence"/>
</dbReference>
<protein>
    <recommendedName>
        <fullName evidence="11">Dynein light chain</fullName>
    </recommendedName>
</protein>
<dbReference type="OrthoDB" id="10248487at2759"/>
<dbReference type="Pfam" id="PF03645">
    <property type="entry name" value="Tctex-1"/>
    <property type="match status" value="1"/>
</dbReference>